<dbReference type="InterPro" id="IPR006668">
    <property type="entry name" value="Mg_transptr_MgtE_intracell_dom"/>
</dbReference>
<feature type="coiled-coil region" evidence="1">
    <location>
        <begin position="71"/>
        <end position="126"/>
    </location>
</feature>
<feature type="domain" description="Magnesium transporter MgtE intracellular" evidence="3">
    <location>
        <begin position="133"/>
        <end position="186"/>
    </location>
</feature>
<keyword evidence="2" id="KW-0812">Transmembrane</keyword>
<reference evidence="4" key="1">
    <citation type="journal article" date="2014" name="Int. J. Syst. Evol. Microbiol.">
        <title>Complete genome sequence of Corynebacterium casei LMG S-19264T (=DSM 44701T), isolated from a smear-ripened cheese.</title>
        <authorList>
            <consortium name="US DOE Joint Genome Institute (JGI-PGF)"/>
            <person name="Walter F."/>
            <person name="Albersmeier A."/>
            <person name="Kalinowski J."/>
            <person name="Ruckert C."/>
        </authorList>
    </citation>
    <scope>NUCLEOTIDE SEQUENCE</scope>
    <source>
        <strain evidence="4">CGMCC 1.12153</strain>
    </source>
</reference>
<reference evidence="4" key="2">
    <citation type="submission" date="2020-09" db="EMBL/GenBank/DDBJ databases">
        <authorList>
            <person name="Sun Q."/>
            <person name="Zhou Y."/>
        </authorList>
    </citation>
    <scope>NUCLEOTIDE SEQUENCE</scope>
    <source>
        <strain evidence="4">CGMCC 1.12153</strain>
    </source>
</reference>
<evidence type="ECO:0000313" key="5">
    <source>
        <dbReference type="Proteomes" id="UP000660110"/>
    </source>
</evidence>
<proteinExistence type="predicted"/>
<evidence type="ECO:0000313" key="4">
    <source>
        <dbReference type="EMBL" id="GGF11024.1"/>
    </source>
</evidence>
<comment type="caution">
    <text evidence="4">The sequence shown here is derived from an EMBL/GenBank/DDBJ whole genome shotgun (WGS) entry which is preliminary data.</text>
</comment>
<feature type="transmembrane region" description="Helical" evidence="2">
    <location>
        <begin position="12"/>
        <end position="37"/>
    </location>
</feature>
<keyword evidence="5" id="KW-1185">Reference proteome</keyword>
<dbReference type="Proteomes" id="UP000660110">
    <property type="component" value="Unassembled WGS sequence"/>
</dbReference>
<dbReference type="Pfam" id="PF03448">
    <property type="entry name" value="MgtE_N"/>
    <property type="match status" value="1"/>
</dbReference>
<evidence type="ECO:0000259" key="3">
    <source>
        <dbReference type="Pfam" id="PF03448"/>
    </source>
</evidence>
<keyword evidence="2" id="KW-1133">Transmembrane helix</keyword>
<evidence type="ECO:0000256" key="2">
    <source>
        <dbReference type="SAM" id="Phobius"/>
    </source>
</evidence>
<dbReference type="RefSeq" id="WP_188376073.1">
    <property type="nucleotide sequence ID" value="NZ_BMEL01000001.1"/>
</dbReference>
<gene>
    <name evidence="4" type="ORF">GCM10010954_07050</name>
</gene>
<dbReference type="AlphaFoldDB" id="A0A917ETE4"/>
<keyword evidence="1" id="KW-0175">Coiled coil</keyword>
<sequence>MAKKKENKQNPVQWFFLVIVVPTVFALTLLLVVLMVMGVNVFQKAEEVASKTPIVSQWVSTTEEKDAQRETDRLEAVISENDSEIEQLEAQNSDKEAAIDELNQTIEKLEAQLESSAEDEDEEEETDRAAEMARSFQEMDEEEAAPIIENMDETLAIDLLEKINSDQRGAILGVMEAETAAELTSLITGPR</sequence>
<accession>A0A917ETE4</accession>
<evidence type="ECO:0000256" key="1">
    <source>
        <dbReference type="SAM" id="Coils"/>
    </source>
</evidence>
<protein>
    <recommendedName>
        <fullName evidence="3">Magnesium transporter MgtE intracellular domain-containing protein</fullName>
    </recommendedName>
</protein>
<dbReference type="EMBL" id="BMEL01000001">
    <property type="protein sequence ID" value="GGF11024.1"/>
    <property type="molecule type" value="Genomic_DNA"/>
</dbReference>
<name>A0A917ETE4_HALAA</name>
<keyword evidence="2" id="KW-0472">Membrane</keyword>
<dbReference type="SUPFAM" id="SSF158791">
    <property type="entry name" value="MgtE N-terminal domain-like"/>
    <property type="match status" value="1"/>
</dbReference>
<organism evidence="4 5">
    <name type="scientific">Halobacillus andaensis</name>
    <dbReference type="NCBI Taxonomy" id="1176239"/>
    <lineage>
        <taxon>Bacteria</taxon>
        <taxon>Bacillati</taxon>
        <taxon>Bacillota</taxon>
        <taxon>Bacilli</taxon>
        <taxon>Bacillales</taxon>
        <taxon>Bacillaceae</taxon>
        <taxon>Halobacillus</taxon>
    </lineage>
</organism>